<evidence type="ECO:0000256" key="9">
    <source>
        <dbReference type="ARBA" id="ARBA00023136"/>
    </source>
</evidence>
<evidence type="ECO:0000256" key="4">
    <source>
        <dbReference type="ARBA" id="ARBA00022676"/>
    </source>
</evidence>
<keyword evidence="8 10" id="KW-1133">Transmembrane helix</keyword>
<keyword evidence="5 12" id="KW-0808">Transferase</keyword>
<proteinExistence type="inferred from homology"/>
<dbReference type="InterPro" id="IPR005599">
    <property type="entry name" value="GPI_mannosylTrfase"/>
</dbReference>
<organism evidence="12 13">
    <name type="scientific">Desmophyllum pertusum</name>
    <dbReference type="NCBI Taxonomy" id="174260"/>
    <lineage>
        <taxon>Eukaryota</taxon>
        <taxon>Metazoa</taxon>
        <taxon>Cnidaria</taxon>
        <taxon>Anthozoa</taxon>
        <taxon>Hexacorallia</taxon>
        <taxon>Scleractinia</taxon>
        <taxon>Caryophylliina</taxon>
        <taxon>Caryophylliidae</taxon>
        <taxon>Desmophyllum</taxon>
    </lineage>
</organism>
<dbReference type="OrthoDB" id="497541at2759"/>
<dbReference type="Pfam" id="PF03901">
    <property type="entry name" value="Glyco_transf_22"/>
    <property type="match status" value="1"/>
</dbReference>
<protein>
    <recommendedName>
        <fullName evidence="10">Mannosyltransferase</fullName>
        <ecNumber evidence="10">2.4.1.-</ecNumber>
    </recommendedName>
</protein>
<evidence type="ECO:0000256" key="1">
    <source>
        <dbReference type="ARBA" id="ARBA00004477"/>
    </source>
</evidence>
<dbReference type="PANTHER" id="PTHR22760">
    <property type="entry name" value="GLYCOSYLTRANSFERASE"/>
    <property type="match status" value="1"/>
</dbReference>
<evidence type="ECO:0000256" key="7">
    <source>
        <dbReference type="ARBA" id="ARBA00022824"/>
    </source>
</evidence>
<dbReference type="GO" id="GO:0000026">
    <property type="term" value="F:alpha-1,2-mannosyltransferase activity"/>
    <property type="evidence" value="ECO:0007669"/>
    <property type="project" value="TreeGrafter"/>
</dbReference>
<evidence type="ECO:0000256" key="8">
    <source>
        <dbReference type="ARBA" id="ARBA00022989"/>
    </source>
</evidence>
<comment type="similarity">
    <text evidence="3 10">Belongs to the glycosyltransferase 22 family.</text>
</comment>
<feature type="transmembrane region" description="Helical" evidence="10">
    <location>
        <begin position="12"/>
        <end position="31"/>
    </location>
</feature>
<keyword evidence="13" id="KW-1185">Reference proteome</keyword>
<feature type="transmembrane region" description="Helical" evidence="10">
    <location>
        <begin position="74"/>
        <end position="94"/>
    </location>
</feature>
<dbReference type="Proteomes" id="UP001163046">
    <property type="component" value="Unassembled WGS sequence"/>
</dbReference>
<keyword evidence="7 10" id="KW-0256">Endoplasmic reticulum</keyword>
<gene>
    <name evidence="12" type="primary">ALG9_1</name>
    <name evidence="12" type="ORF">OS493_022437</name>
</gene>
<keyword evidence="6 10" id="KW-0812">Transmembrane</keyword>
<feature type="transmembrane region" description="Helical" evidence="10">
    <location>
        <begin position="43"/>
        <end position="62"/>
    </location>
</feature>
<dbReference type="GO" id="GO:0006487">
    <property type="term" value="P:protein N-linked glycosylation"/>
    <property type="evidence" value="ECO:0007669"/>
    <property type="project" value="TreeGrafter"/>
</dbReference>
<keyword evidence="4 10" id="KW-0328">Glycosyltransferase</keyword>
<comment type="caution">
    <text evidence="12">The sequence shown here is derived from an EMBL/GenBank/DDBJ whole genome shotgun (WGS) entry which is preliminary data.</text>
</comment>
<feature type="region of interest" description="Disordered" evidence="11">
    <location>
        <begin position="274"/>
        <end position="293"/>
    </location>
</feature>
<evidence type="ECO:0000313" key="12">
    <source>
        <dbReference type="EMBL" id="KAJ7384329.1"/>
    </source>
</evidence>
<dbReference type="PANTHER" id="PTHR22760:SF2">
    <property type="entry name" value="ALPHA-1,2-MANNOSYLTRANSFERASE ALG9"/>
    <property type="match status" value="1"/>
</dbReference>
<evidence type="ECO:0000256" key="2">
    <source>
        <dbReference type="ARBA" id="ARBA00004922"/>
    </source>
</evidence>
<dbReference type="GO" id="GO:0005789">
    <property type="term" value="C:endoplasmic reticulum membrane"/>
    <property type="evidence" value="ECO:0007669"/>
    <property type="project" value="UniProtKB-SubCell"/>
</dbReference>
<dbReference type="AlphaFoldDB" id="A0A9X0D4A5"/>
<keyword evidence="9 10" id="KW-0472">Membrane</keyword>
<accession>A0A9X0D4A5</accession>
<evidence type="ECO:0000256" key="3">
    <source>
        <dbReference type="ARBA" id="ARBA00007063"/>
    </source>
</evidence>
<evidence type="ECO:0000256" key="5">
    <source>
        <dbReference type="ARBA" id="ARBA00022679"/>
    </source>
</evidence>
<feature type="compositionally biased region" description="Basic and acidic residues" evidence="11">
    <location>
        <begin position="281"/>
        <end position="293"/>
    </location>
</feature>
<comment type="caution">
    <text evidence="10">Lacks conserved residue(s) required for the propagation of feature annotation.</text>
</comment>
<sequence>MQTQEKKFPSSVLPVWLSLSGMYVWILIFFTQPHKEERFLFPIYPFFCLCGAVTLTEAQKLFHCMFYSGSRHHYSASSTWFAVSICVVFSLLSLSRSSALYYGYHAPMDLYIELNHMSSKLEQPFPPDKPINMCVGKEWYRFPCSFFLPSERWYLQYIRSEFRGQLPKAYGEGANATKIIPTHMNDMNIEEPTRYISITKCDFLVDLETETETEWEPNFVKRTKDWEVMIKKPFLDAEKSHRLFRAFYVPFVSHRYTKYLNYVLLRSLRKTNGKAKKGKEKKQVVREDEPKIK</sequence>
<evidence type="ECO:0000256" key="10">
    <source>
        <dbReference type="RuleBase" id="RU363075"/>
    </source>
</evidence>
<evidence type="ECO:0000313" key="13">
    <source>
        <dbReference type="Proteomes" id="UP001163046"/>
    </source>
</evidence>
<comment type="pathway">
    <text evidence="2">Protein modification; protein glycosylation.</text>
</comment>
<dbReference type="EC" id="2.4.1.-" evidence="10"/>
<evidence type="ECO:0000256" key="11">
    <source>
        <dbReference type="SAM" id="MobiDB-lite"/>
    </source>
</evidence>
<dbReference type="EMBL" id="MU825888">
    <property type="protein sequence ID" value="KAJ7384329.1"/>
    <property type="molecule type" value="Genomic_DNA"/>
</dbReference>
<comment type="subcellular location">
    <subcellularLocation>
        <location evidence="1 10">Endoplasmic reticulum membrane</location>
        <topology evidence="1 10">Multi-pass membrane protein</topology>
    </subcellularLocation>
</comment>
<reference evidence="12" key="1">
    <citation type="submission" date="2023-01" db="EMBL/GenBank/DDBJ databases">
        <title>Genome assembly of the deep-sea coral Lophelia pertusa.</title>
        <authorList>
            <person name="Herrera S."/>
            <person name="Cordes E."/>
        </authorList>
    </citation>
    <scope>NUCLEOTIDE SEQUENCE</scope>
    <source>
        <strain evidence="12">USNM1676648</strain>
        <tissue evidence="12">Polyp</tissue>
    </source>
</reference>
<name>A0A9X0D4A5_9CNID</name>
<evidence type="ECO:0000256" key="6">
    <source>
        <dbReference type="ARBA" id="ARBA00022692"/>
    </source>
</evidence>